<evidence type="ECO:0000256" key="3">
    <source>
        <dbReference type="ARBA" id="ARBA00023163"/>
    </source>
</evidence>
<dbReference type="Gene3D" id="1.10.10.10">
    <property type="entry name" value="Winged helix-like DNA-binding domain superfamily/Winged helix DNA-binding domain"/>
    <property type="match status" value="1"/>
</dbReference>
<keyword evidence="6" id="KW-1185">Reference proteome</keyword>
<keyword evidence="3" id="KW-0804">Transcription</keyword>
<keyword evidence="2" id="KW-0238">DNA-binding</keyword>
<accession>A0A2V5K062</accession>
<evidence type="ECO:0000256" key="2">
    <source>
        <dbReference type="ARBA" id="ARBA00023125"/>
    </source>
</evidence>
<protein>
    <submittedName>
        <fullName evidence="5">GntR family transcriptional regulator</fullName>
    </submittedName>
</protein>
<dbReference type="InterPro" id="IPR036390">
    <property type="entry name" value="WH_DNA-bd_sf"/>
</dbReference>
<dbReference type="SUPFAM" id="SSF46785">
    <property type="entry name" value="Winged helix' DNA-binding domain"/>
    <property type="match status" value="1"/>
</dbReference>
<dbReference type="Pfam" id="PF13416">
    <property type="entry name" value="SBP_bac_8"/>
    <property type="match status" value="1"/>
</dbReference>
<dbReference type="SUPFAM" id="SSF53850">
    <property type="entry name" value="Periplasmic binding protein-like II"/>
    <property type="match status" value="1"/>
</dbReference>
<keyword evidence="1" id="KW-0805">Transcription regulation</keyword>
<dbReference type="AlphaFoldDB" id="A0A2V5K062"/>
<evidence type="ECO:0000256" key="1">
    <source>
        <dbReference type="ARBA" id="ARBA00023015"/>
    </source>
</evidence>
<organism evidence="5 6">
    <name type="scientific">Paenibacillus flagellatus</name>
    <dbReference type="NCBI Taxonomy" id="2211139"/>
    <lineage>
        <taxon>Bacteria</taxon>
        <taxon>Bacillati</taxon>
        <taxon>Bacillota</taxon>
        <taxon>Bacilli</taxon>
        <taxon>Bacillales</taxon>
        <taxon>Paenibacillaceae</taxon>
        <taxon>Paenibacillus</taxon>
    </lineage>
</organism>
<comment type="caution">
    <text evidence="5">The sequence shown here is derived from an EMBL/GenBank/DDBJ whole genome shotgun (WGS) entry which is preliminary data.</text>
</comment>
<proteinExistence type="predicted"/>
<dbReference type="PRINTS" id="PR00035">
    <property type="entry name" value="HTHGNTR"/>
</dbReference>
<dbReference type="InterPro" id="IPR006059">
    <property type="entry name" value="SBP"/>
</dbReference>
<dbReference type="PROSITE" id="PS50949">
    <property type="entry name" value="HTH_GNTR"/>
    <property type="match status" value="1"/>
</dbReference>
<dbReference type="EMBL" id="QJVJ01000016">
    <property type="protein sequence ID" value="PYI50813.1"/>
    <property type="molecule type" value="Genomic_DNA"/>
</dbReference>
<sequence length="449" mass="50238">MIERLGAAIRNGDYAPGDYLPSEKVLAEQFRLSNKSVRKALDALVEEGLIVKLDRVGSRVTDTAAQAATAEITIGFSASIERDFAFSALLDDFRTLHPAVRVKAIPVQSSSNYTGSVREYADNGLIDAFTLNNLDFQLFCETGFVHRLAAFPPDPSLYRTAQEAFVFEGAVYARPVVFSPIVLAYNRAHFREAGVPEPDGGWTWDDAIRHAAALTKPGERHGLYFYLLSDNRWPAFLLQSGMRFAAVGDEPLRLAGSRMMDTIRLCKRIISDPDVFPNYLSENSDDVTELFAQGKVSMIMTNYMTINEFKSTGLDYDISPLPYLFEPRSLVNVIGVAAAAGAKHPEAARLLADYFASPRAQRMIRERTLSLPAHKETAESPAVPDDPMNRPRRYYLFREIMASYRLHRELGLTSPALAGLRQLLKKYWSGLIGEPELCEQVDELLRQER</sequence>
<reference evidence="5 6" key="1">
    <citation type="submission" date="2018-05" db="EMBL/GenBank/DDBJ databases">
        <title>Paenibacillus flagellatus sp. nov., isolated from selenium mineral soil.</title>
        <authorList>
            <person name="Dai X."/>
        </authorList>
    </citation>
    <scope>NUCLEOTIDE SEQUENCE [LARGE SCALE GENOMIC DNA]</scope>
    <source>
        <strain evidence="5 6">DXL2</strain>
    </source>
</reference>
<evidence type="ECO:0000259" key="4">
    <source>
        <dbReference type="PROSITE" id="PS50949"/>
    </source>
</evidence>
<dbReference type="PANTHER" id="PTHR43649:SF12">
    <property type="entry name" value="DIACETYLCHITOBIOSE BINDING PROTEIN DASA"/>
    <property type="match status" value="1"/>
</dbReference>
<dbReference type="Gene3D" id="3.40.190.10">
    <property type="entry name" value="Periplasmic binding protein-like II"/>
    <property type="match status" value="1"/>
</dbReference>
<dbReference type="InterPro" id="IPR050490">
    <property type="entry name" value="Bact_solute-bd_prot1"/>
</dbReference>
<evidence type="ECO:0000313" key="5">
    <source>
        <dbReference type="EMBL" id="PYI50813.1"/>
    </source>
</evidence>
<dbReference type="Proteomes" id="UP000247476">
    <property type="component" value="Unassembled WGS sequence"/>
</dbReference>
<dbReference type="InterPro" id="IPR036388">
    <property type="entry name" value="WH-like_DNA-bd_sf"/>
</dbReference>
<dbReference type="SMART" id="SM00345">
    <property type="entry name" value="HTH_GNTR"/>
    <property type="match status" value="1"/>
</dbReference>
<name>A0A2V5K062_9BACL</name>
<gene>
    <name evidence="5" type="ORF">DLM86_27470</name>
</gene>
<dbReference type="PANTHER" id="PTHR43649">
    <property type="entry name" value="ARABINOSE-BINDING PROTEIN-RELATED"/>
    <property type="match status" value="1"/>
</dbReference>
<dbReference type="GO" id="GO:0003677">
    <property type="term" value="F:DNA binding"/>
    <property type="evidence" value="ECO:0007669"/>
    <property type="project" value="UniProtKB-KW"/>
</dbReference>
<dbReference type="Pfam" id="PF00392">
    <property type="entry name" value="GntR"/>
    <property type="match status" value="1"/>
</dbReference>
<evidence type="ECO:0000313" key="6">
    <source>
        <dbReference type="Proteomes" id="UP000247476"/>
    </source>
</evidence>
<feature type="domain" description="HTH gntR-type" evidence="4">
    <location>
        <begin position="1"/>
        <end position="63"/>
    </location>
</feature>
<dbReference type="GO" id="GO:0003700">
    <property type="term" value="F:DNA-binding transcription factor activity"/>
    <property type="evidence" value="ECO:0007669"/>
    <property type="project" value="InterPro"/>
</dbReference>
<dbReference type="CDD" id="cd07377">
    <property type="entry name" value="WHTH_GntR"/>
    <property type="match status" value="1"/>
</dbReference>
<dbReference type="InterPro" id="IPR000524">
    <property type="entry name" value="Tscrpt_reg_HTH_GntR"/>
</dbReference>